<dbReference type="AlphaFoldDB" id="A0A2P2P8V0"/>
<evidence type="ECO:0000313" key="1">
    <source>
        <dbReference type="EMBL" id="MBX51041.1"/>
    </source>
</evidence>
<sequence length="36" mass="4150">MADHHMWHMPTTGTFVVSRSSERVKTTAKTLKGKYE</sequence>
<proteinExistence type="predicted"/>
<name>A0A2P2P8V0_RHIMU</name>
<accession>A0A2P2P8V0</accession>
<reference evidence="1" key="1">
    <citation type="submission" date="2018-02" db="EMBL/GenBank/DDBJ databases">
        <title>Rhizophora mucronata_Transcriptome.</title>
        <authorList>
            <person name="Meera S.P."/>
            <person name="Sreeshan A."/>
            <person name="Augustine A."/>
        </authorList>
    </citation>
    <scope>NUCLEOTIDE SEQUENCE</scope>
    <source>
        <tissue evidence="1">Leaf</tissue>
    </source>
</reference>
<protein>
    <submittedName>
        <fullName evidence="1">Uncharacterized protein</fullName>
    </submittedName>
</protein>
<dbReference type="EMBL" id="GGEC01070557">
    <property type="protein sequence ID" value="MBX51041.1"/>
    <property type="molecule type" value="Transcribed_RNA"/>
</dbReference>
<organism evidence="1">
    <name type="scientific">Rhizophora mucronata</name>
    <name type="common">Asiatic mangrove</name>
    <dbReference type="NCBI Taxonomy" id="61149"/>
    <lineage>
        <taxon>Eukaryota</taxon>
        <taxon>Viridiplantae</taxon>
        <taxon>Streptophyta</taxon>
        <taxon>Embryophyta</taxon>
        <taxon>Tracheophyta</taxon>
        <taxon>Spermatophyta</taxon>
        <taxon>Magnoliopsida</taxon>
        <taxon>eudicotyledons</taxon>
        <taxon>Gunneridae</taxon>
        <taxon>Pentapetalae</taxon>
        <taxon>rosids</taxon>
        <taxon>fabids</taxon>
        <taxon>Malpighiales</taxon>
        <taxon>Rhizophoraceae</taxon>
        <taxon>Rhizophora</taxon>
    </lineage>
</organism>